<evidence type="ECO:0000313" key="11">
    <source>
        <dbReference type="Proteomes" id="UP000245207"/>
    </source>
</evidence>
<feature type="compositionally biased region" description="Acidic residues" evidence="7">
    <location>
        <begin position="219"/>
        <end position="228"/>
    </location>
</feature>
<evidence type="ECO:0000256" key="1">
    <source>
        <dbReference type="ARBA" id="ARBA00004123"/>
    </source>
</evidence>
<feature type="region of interest" description="Disordered" evidence="7">
    <location>
        <begin position="219"/>
        <end position="250"/>
    </location>
</feature>
<sequence>MDFFNLPVGKRTRHQRQLYAQGINGIDESLGYRSSKNRDRKRKRETEFSESEDSDEVFKLVDDEINNKESHQSSEESDRIDGTNTVAKNKKKECYFSSIPFKTGPGSYVVLSSDDEEEEDEAELIDSSESDNDGSGWMNYFPPNNPSADKQSPRSNTKDLFSGSVKKKVAEQDEKENVRSINRKEKDRSVNKEMDDLIDGIEEEVLYLSVKNVTEDEAELIDSSESDSDGSGWMNYFPPNKTPNHPSAEKEKVQSINRKHSVKKDVKYQESKKRRLKDACGSVEAILDSIIGRKDDVQEKQGDCIPLQFRFDESDDESVNQITDESDAEALFQQMNFELQSEEIGSYGNPKVENQDKDGYEDHDNEATHVNCERGNHGDIYLEEQTGFRCCLCGAVLLESRYVIPKLANYAPDRYRGYHSSEQQFFPSEYPYFQDSDGKHQIDICLQTKGTVWELIPEHIRGHLFRHQQEGFKFLWENLAGTIEIQRLQILVAPASMLLTWEAEFKKWKVGLSFINLSNSESLNKMNIGCSKNNKDWIRAIKIQSWSKGGSVLGLSYNLYEQIAGSSDTENVKLVKMGNLLLDLPGLVVLDEGHTPRNHRSNIWNILLKLKTKNRVILSGTPFQNNFRELFNTLRLVRPEIATSIVNKKVFAGMIQGRNSNNSTSMSTSEAIEKLKVIIAPFVNVHKGHILESRLPGLKQSIILLNPPPLQKVLIFSQYIQPLELLKDQMAHVFGWDFGREFLLIKGGIHQKHRQTIISDFNDPNSESKVLLASTKCCSEGIHLIGASRVVLLDVVWNPSVESQAISRAYRLGQQKVVYTYHLMAAGTTEEDKYDRQVEKGRLAEMVFSSSAGEDPKMANRDVSELDDKILQKMVDHQELKDIFKKIRLSATSVMQHSYYFSHVCDLSDAEDANTVLYTFGSYRLGVRETHLASLCTKDR</sequence>
<feature type="compositionally biased region" description="Acidic residues" evidence="7">
    <location>
        <begin position="113"/>
        <end position="132"/>
    </location>
</feature>
<dbReference type="InterPro" id="IPR001650">
    <property type="entry name" value="Helicase_C-like"/>
</dbReference>
<feature type="domain" description="Helicase C-terminal" evidence="9">
    <location>
        <begin position="697"/>
        <end position="864"/>
    </location>
</feature>
<gene>
    <name evidence="10" type="ORF">CTI12_AA328060</name>
</gene>
<dbReference type="OrthoDB" id="2020972at2759"/>
<dbReference type="GO" id="GO:0016787">
    <property type="term" value="F:hydrolase activity"/>
    <property type="evidence" value="ECO:0007669"/>
    <property type="project" value="UniProtKB-KW"/>
</dbReference>
<evidence type="ECO:0000256" key="2">
    <source>
        <dbReference type="ARBA" id="ARBA00022741"/>
    </source>
</evidence>
<dbReference type="EMBL" id="PKPP01004050">
    <property type="protein sequence ID" value="PWA66337.1"/>
    <property type="molecule type" value="Genomic_DNA"/>
</dbReference>
<dbReference type="InterPro" id="IPR000330">
    <property type="entry name" value="SNF2_N"/>
</dbReference>
<evidence type="ECO:0000259" key="9">
    <source>
        <dbReference type="PROSITE" id="PS51194"/>
    </source>
</evidence>
<dbReference type="AlphaFoldDB" id="A0A2U1MYM9"/>
<organism evidence="10 11">
    <name type="scientific">Artemisia annua</name>
    <name type="common">Sweet wormwood</name>
    <dbReference type="NCBI Taxonomy" id="35608"/>
    <lineage>
        <taxon>Eukaryota</taxon>
        <taxon>Viridiplantae</taxon>
        <taxon>Streptophyta</taxon>
        <taxon>Embryophyta</taxon>
        <taxon>Tracheophyta</taxon>
        <taxon>Spermatophyta</taxon>
        <taxon>Magnoliopsida</taxon>
        <taxon>eudicotyledons</taxon>
        <taxon>Gunneridae</taxon>
        <taxon>Pentapetalae</taxon>
        <taxon>asterids</taxon>
        <taxon>campanulids</taxon>
        <taxon>Asterales</taxon>
        <taxon>Asteraceae</taxon>
        <taxon>Asteroideae</taxon>
        <taxon>Anthemideae</taxon>
        <taxon>Artemisiinae</taxon>
        <taxon>Artemisia</taxon>
    </lineage>
</organism>
<name>A0A2U1MYM9_ARTAN</name>
<dbReference type="SMART" id="SM00490">
    <property type="entry name" value="HELICc"/>
    <property type="match status" value="1"/>
</dbReference>
<feature type="compositionally biased region" description="Basic and acidic residues" evidence="7">
    <location>
        <begin position="168"/>
        <end position="195"/>
    </location>
</feature>
<accession>A0A2U1MYM9</accession>
<keyword evidence="11" id="KW-1185">Reference proteome</keyword>
<evidence type="ECO:0000256" key="3">
    <source>
        <dbReference type="ARBA" id="ARBA00022801"/>
    </source>
</evidence>
<evidence type="ECO:0000259" key="8">
    <source>
        <dbReference type="PROSITE" id="PS51192"/>
    </source>
</evidence>
<comment type="caution">
    <text evidence="10">The sequence shown here is derived from an EMBL/GenBank/DDBJ whole genome shotgun (WGS) entry which is preliminary data.</text>
</comment>
<dbReference type="GO" id="GO:0005634">
    <property type="term" value="C:nucleus"/>
    <property type="evidence" value="ECO:0007669"/>
    <property type="project" value="UniProtKB-SubCell"/>
</dbReference>
<dbReference type="InterPro" id="IPR038718">
    <property type="entry name" value="SNF2-like_sf"/>
</dbReference>
<evidence type="ECO:0000256" key="5">
    <source>
        <dbReference type="ARBA" id="ARBA00022840"/>
    </source>
</evidence>
<keyword evidence="5" id="KW-0067">ATP-binding</keyword>
<feature type="compositionally biased region" description="Basic and acidic residues" evidence="7">
    <location>
        <begin position="56"/>
        <end position="81"/>
    </location>
</feature>
<keyword evidence="3" id="KW-0378">Hydrolase</keyword>
<dbReference type="PROSITE" id="PS51192">
    <property type="entry name" value="HELICASE_ATP_BIND_1"/>
    <property type="match status" value="1"/>
</dbReference>
<proteinExistence type="predicted"/>
<dbReference type="STRING" id="35608.A0A2U1MYM9"/>
<dbReference type="SUPFAM" id="SSF52540">
    <property type="entry name" value="P-loop containing nucleoside triphosphate hydrolases"/>
    <property type="match status" value="2"/>
</dbReference>
<evidence type="ECO:0000313" key="10">
    <source>
        <dbReference type="EMBL" id="PWA66337.1"/>
    </source>
</evidence>
<protein>
    <submittedName>
        <fullName evidence="10">SNF2-related, N-terminal domain-containing protein</fullName>
    </submittedName>
</protein>
<dbReference type="Gene3D" id="3.40.50.10810">
    <property type="entry name" value="Tandem AAA-ATPase domain"/>
    <property type="match status" value="1"/>
</dbReference>
<feature type="region of interest" description="Disordered" evidence="7">
    <location>
        <begin position="28"/>
        <end position="87"/>
    </location>
</feature>
<feature type="domain" description="Helicase ATP-binding" evidence="8">
    <location>
        <begin position="542"/>
        <end position="640"/>
    </location>
</feature>
<feature type="region of interest" description="Disordered" evidence="7">
    <location>
        <begin position="102"/>
        <end position="195"/>
    </location>
</feature>
<dbReference type="CDD" id="cd18793">
    <property type="entry name" value="SF2_C_SNF"/>
    <property type="match status" value="1"/>
</dbReference>
<dbReference type="GO" id="GO:0005524">
    <property type="term" value="F:ATP binding"/>
    <property type="evidence" value="ECO:0007669"/>
    <property type="project" value="UniProtKB-KW"/>
</dbReference>
<dbReference type="InterPro" id="IPR014001">
    <property type="entry name" value="Helicase_ATP-bd"/>
</dbReference>
<keyword evidence="2" id="KW-0547">Nucleotide-binding</keyword>
<dbReference type="InterPro" id="IPR044567">
    <property type="entry name" value="CLSY/DRD1"/>
</dbReference>
<dbReference type="GO" id="GO:0080188">
    <property type="term" value="P:gene silencing by siRNA-directed DNA methylation"/>
    <property type="evidence" value="ECO:0007669"/>
    <property type="project" value="InterPro"/>
</dbReference>
<dbReference type="Pfam" id="PF00176">
    <property type="entry name" value="SNF2-rel_dom"/>
    <property type="match status" value="1"/>
</dbReference>
<dbReference type="InterPro" id="IPR027417">
    <property type="entry name" value="P-loop_NTPase"/>
</dbReference>
<keyword evidence="6" id="KW-0539">Nucleus</keyword>
<dbReference type="PROSITE" id="PS51194">
    <property type="entry name" value="HELICASE_CTER"/>
    <property type="match status" value="1"/>
</dbReference>
<dbReference type="PANTHER" id="PTHR45821:SF25">
    <property type="entry name" value="HELICASE ATP-BINDING DOMAIN-CONTAINING PROTEIN"/>
    <property type="match status" value="1"/>
</dbReference>
<keyword evidence="4" id="KW-0347">Helicase</keyword>
<evidence type="ECO:0000256" key="4">
    <source>
        <dbReference type="ARBA" id="ARBA00022806"/>
    </source>
</evidence>
<dbReference type="InterPro" id="IPR049730">
    <property type="entry name" value="SNF2/RAD54-like_C"/>
</dbReference>
<dbReference type="Gene3D" id="3.40.50.300">
    <property type="entry name" value="P-loop containing nucleotide triphosphate hydrolases"/>
    <property type="match status" value="1"/>
</dbReference>
<comment type="subcellular location">
    <subcellularLocation>
        <location evidence="1">Nucleus</location>
    </subcellularLocation>
</comment>
<evidence type="ECO:0000256" key="7">
    <source>
        <dbReference type="SAM" id="MobiDB-lite"/>
    </source>
</evidence>
<dbReference type="GO" id="GO:0004386">
    <property type="term" value="F:helicase activity"/>
    <property type="evidence" value="ECO:0007669"/>
    <property type="project" value="UniProtKB-KW"/>
</dbReference>
<dbReference type="PANTHER" id="PTHR45821">
    <property type="entry name" value="SNF2 DOMAIN-CONTAINING PROTEIN CLASSY 2-RELATED"/>
    <property type="match status" value="1"/>
</dbReference>
<dbReference type="Proteomes" id="UP000245207">
    <property type="component" value="Unassembled WGS sequence"/>
</dbReference>
<feature type="compositionally biased region" description="Polar residues" evidence="7">
    <location>
        <begin position="146"/>
        <end position="159"/>
    </location>
</feature>
<evidence type="ECO:0000256" key="6">
    <source>
        <dbReference type="ARBA" id="ARBA00023242"/>
    </source>
</evidence>
<reference evidence="10 11" key="1">
    <citation type="journal article" date="2018" name="Mol. Plant">
        <title>The genome of Artemisia annua provides insight into the evolution of Asteraceae family and artemisinin biosynthesis.</title>
        <authorList>
            <person name="Shen Q."/>
            <person name="Zhang L."/>
            <person name="Liao Z."/>
            <person name="Wang S."/>
            <person name="Yan T."/>
            <person name="Shi P."/>
            <person name="Liu M."/>
            <person name="Fu X."/>
            <person name="Pan Q."/>
            <person name="Wang Y."/>
            <person name="Lv Z."/>
            <person name="Lu X."/>
            <person name="Zhang F."/>
            <person name="Jiang W."/>
            <person name="Ma Y."/>
            <person name="Chen M."/>
            <person name="Hao X."/>
            <person name="Li L."/>
            <person name="Tang Y."/>
            <person name="Lv G."/>
            <person name="Zhou Y."/>
            <person name="Sun X."/>
            <person name="Brodelius P.E."/>
            <person name="Rose J.K.C."/>
            <person name="Tang K."/>
        </authorList>
    </citation>
    <scope>NUCLEOTIDE SEQUENCE [LARGE SCALE GENOMIC DNA]</scope>
    <source>
        <strain evidence="11">cv. Huhao1</strain>
        <tissue evidence="10">Leaf</tissue>
    </source>
</reference>